<comment type="caution">
    <text evidence="2">The sequence shown here is derived from an EMBL/GenBank/DDBJ whole genome shotgun (WGS) entry which is preliminary data.</text>
</comment>
<dbReference type="AlphaFoldDB" id="A0AAE1EKJ2"/>
<dbReference type="EMBL" id="JAWQEG010006271">
    <property type="protein sequence ID" value="KAK3855299.1"/>
    <property type="molecule type" value="Genomic_DNA"/>
</dbReference>
<evidence type="ECO:0000313" key="3">
    <source>
        <dbReference type="Proteomes" id="UP001286313"/>
    </source>
</evidence>
<keyword evidence="3" id="KW-1185">Reference proteome</keyword>
<organism evidence="2 3">
    <name type="scientific">Petrolisthes cinctipes</name>
    <name type="common">Flat porcelain crab</name>
    <dbReference type="NCBI Taxonomy" id="88211"/>
    <lineage>
        <taxon>Eukaryota</taxon>
        <taxon>Metazoa</taxon>
        <taxon>Ecdysozoa</taxon>
        <taxon>Arthropoda</taxon>
        <taxon>Crustacea</taxon>
        <taxon>Multicrustacea</taxon>
        <taxon>Malacostraca</taxon>
        <taxon>Eumalacostraca</taxon>
        <taxon>Eucarida</taxon>
        <taxon>Decapoda</taxon>
        <taxon>Pleocyemata</taxon>
        <taxon>Anomura</taxon>
        <taxon>Galatheoidea</taxon>
        <taxon>Porcellanidae</taxon>
        <taxon>Petrolisthes</taxon>
    </lineage>
</organism>
<evidence type="ECO:0000256" key="1">
    <source>
        <dbReference type="SAM" id="MobiDB-lite"/>
    </source>
</evidence>
<protein>
    <submittedName>
        <fullName evidence="2">Uncharacterized protein</fullName>
    </submittedName>
</protein>
<accession>A0AAE1EKJ2</accession>
<evidence type="ECO:0000313" key="2">
    <source>
        <dbReference type="EMBL" id="KAK3855299.1"/>
    </source>
</evidence>
<feature type="region of interest" description="Disordered" evidence="1">
    <location>
        <begin position="83"/>
        <end position="183"/>
    </location>
</feature>
<feature type="compositionally biased region" description="Low complexity" evidence="1">
    <location>
        <begin position="171"/>
        <end position="183"/>
    </location>
</feature>
<feature type="compositionally biased region" description="Polar residues" evidence="1">
    <location>
        <begin position="89"/>
        <end position="114"/>
    </location>
</feature>
<reference evidence="2" key="1">
    <citation type="submission" date="2023-10" db="EMBL/GenBank/DDBJ databases">
        <title>Genome assemblies of two species of porcelain crab, Petrolisthes cinctipes and Petrolisthes manimaculis (Anomura: Porcellanidae).</title>
        <authorList>
            <person name="Angst P."/>
        </authorList>
    </citation>
    <scope>NUCLEOTIDE SEQUENCE</scope>
    <source>
        <strain evidence="2">PB745_01</strain>
        <tissue evidence="2">Gill</tissue>
    </source>
</reference>
<gene>
    <name evidence="2" type="ORF">Pcinc_038292</name>
</gene>
<dbReference type="Proteomes" id="UP001286313">
    <property type="component" value="Unassembled WGS sequence"/>
</dbReference>
<feature type="compositionally biased region" description="Low complexity" evidence="1">
    <location>
        <begin position="115"/>
        <end position="129"/>
    </location>
</feature>
<name>A0AAE1EKJ2_PETCI</name>
<proteinExistence type="predicted"/>
<feature type="compositionally biased region" description="Basic residues" evidence="1">
    <location>
        <begin position="139"/>
        <end position="149"/>
    </location>
</feature>
<sequence length="432" mass="47566">MRRMDELDAVLEVRDILAVTEEVCVLQGWQHNATTTTTPHCIASTHHYTNNMQNNSMRKSPMLKKGQAYGKDMNRRINLNPTAALPTVGGTSDATAAAQPSTSYVPSCTPSPVLSSCSSVEISPASPSSGGTLSPPCRRAGRKGVKKAKGSTSRHSQKRVKVSSSPPPAPHVTTTTAPQHTATQPHARLCDVYVWSEGSVPDNPSLDGTYGGIQPAFPVRAGQDYVDYFLAFLDDGFVQRMCDETNKYRQQCVPEGVGPVGSRKMIQVGEPQQPSLRQFSRTLVTQLLQRFGQVTLTLPRRHSDTIPDRVEARAYLGRHYMEHLPPTGSKKNLRCCSGEDLLSSNISSQRKIILASLRQLDRLETRDWMRRHNHTSPPGCHRCLHVELVVVSVMSTATPHNNNTEREKHHIGTMSVMCGCCVLDNVTQTITH</sequence>